<dbReference type="GO" id="GO:0003677">
    <property type="term" value="F:DNA binding"/>
    <property type="evidence" value="ECO:0007669"/>
    <property type="project" value="InterPro"/>
</dbReference>
<evidence type="ECO:0000256" key="3">
    <source>
        <dbReference type="ARBA" id="ARBA00023082"/>
    </source>
</evidence>
<name>A0A212JHQ6_9BACT</name>
<dbReference type="SUPFAM" id="SSF88946">
    <property type="entry name" value="Sigma2 domain of RNA polymerase sigma factors"/>
    <property type="match status" value="1"/>
</dbReference>
<dbReference type="RefSeq" id="WP_296948873.1">
    <property type="nucleotide sequence ID" value="NZ_LT599021.1"/>
</dbReference>
<sequence>MDDLRENFLQMLEKYQSILHKVSLIYFRHEDERKDNFQEIVYQMWKAYASLRNRENVVSWIYSISINTSISRIRKDSRMQYREELPDEACVDITKQWAVDEDMGMLLTAIYDLNDIDKSIILLYLEEKSYEEISEIIGISKSNVGTRINRAKNVLKDNLIKMGYEKG</sequence>
<dbReference type="PANTHER" id="PTHR43133:SF45">
    <property type="entry name" value="RNA POLYMERASE ECF-TYPE SIGMA FACTOR"/>
    <property type="match status" value="1"/>
</dbReference>
<dbReference type="GO" id="GO:0016987">
    <property type="term" value="F:sigma factor activity"/>
    <property type="evidence" value="ECO:0007669"/>
    <property type="project" value="UniProtKB-KW"/>
</dbReference>
<dbReference type="InterPro" id="IPR013324">
    <property type="entry name" value="RNA_pol_sigma_r3/r4-like"/>
</dbReference>
<evidence type="ECO:0000259" key="5">
    <source>
        <dbReference type="Pfam" id="PF04542"/>
    </source>
</evidence>
<feature type="domain" description="RNA polymerase sigma factor 70 region 4 type 2" evidence="6">
    <location>
        <begin position="105"/>
        <end position="152"/>
    </location>
</feature>
<keyword evidence="3" id="KW-0731">Sigma factor</keyword>
<evidence type="ECO:0000256" key="1">
    <source>
        <dbReference type="ARBA" id="ARBA00010641"/>
    </source>
</evidence>
<keyword evidence="4" id="KW-0804">Transcription</keyword>
<dbReference type="InterPro" id="IPR014284">
    <property type="entry name" value="RNA_pol_sigma-70_dom"/>
</dbReference>
<protein>
    <submittedName>
        <fullName evidence="7">Uncharacterized protein</fullName>
    </submittedName>
</protein>
<dbReference type="EMBL" id="FLUL01000001">
    <property type="protein sequence ID" value="SBV98958.1"/>
    <property type="molecule type" value="Genomic_DNA"/>
</dbReference>
<accession>A0A212JHQ6</accession>
<dbReference type="InterPro" id="IPR039425">
    <property type="entry name" value="RNA_pol_sigma-70-like"/>
</dbReference>
<dbReference type="Gene3D" id="1.10.1740.10">
    <property type="match status" value="1"/>
</dbReference>
<dbReference type="CDD" id="cd06171">
    <property type="entry name" value="Sigma70_r4"/>
    <property type="match status" value="1"/>
</dbReference>
<comment type="similarity">
    <text evidence="1">Belongs to the sigma-70 factor family. ECF subfamily.</text>
</comment>
<evidence type="ECO:0000256" key="4">
    <source>
        <dbReference type="ARBA" id="ARBA00023163"/>
    </source>
</evidence>
<keyword evidence="2" id="KW-0805">Transcription regulation</keyword>
<reference evidence="7" key="1">
    <citation type="submission" date="2016-04" db="EMBL/GenBank/DDBJ databases">
        <authorList>
            <person name="Evans L.H."/>
            <person name="Alamgir A."/>
            <person name="Owens N."/>
            <person name="Weber N.D."/>
            <person name="Virtaneva K."/>
            <person name="Barbian K."/>
            <person name="Babar A."/>
            <person name="Rosenke K."/>
        </authorList>
    </citation>
    <scope>NUCLEOTIDE SEQUENCE</scope>
    <source>
        <strain evidence="7">86-2</strain>
    </source>
</reference>
<dbReference type="PANTHER" id="PTHR43133">
    <property type="entry name" value="RNA POLYMERASE ECF-TYPE SIGMA FACTO"/>
    <property type="match status" value="1"/>
</dbReference>
<dbReference type="SUPFAM" id="SSF88659">
    <property type="entry name" value="Sigma3 and sigma4 domains of RNA polymerase sigma factors"/>
    <property type="match status" value="1"/>
</dbReference>
<evidence type="ECO:0000256" key="2">
    <source>
        <dbReference type="ARBA" id="ARBA00023015"/>
    </source>
</evidence>
<dbReference type="Pfam" id="PF08281">
    <property type="entry name" value="Sigma70_r4_2"/>
    <property type="match status" value="1"/>
</dbReference>
<dbReference type="Gene3D" id="1.10.10.10">
    <property type="entry name" value="Winged helix-like DNA-binding domain superfamily/Winged helix DNA-binding domain"/>
    <property type="match status" value="1"/>
</dbReference>
<dbReference type="InterPro" id="IPR013325">
    <property type="entry name" value="RNA_pol_sigma_r2"/>
</dbReference>
<organism evidence="7">
    <name type="scientific">uncultured Dysgonomonas sp</name>
    <dbReference type="NCBI Taxonomy" id="206096"/>
    <lineage>
        <taxon>Bacteria</taxon>
        <taxon>Pseudomonadati</taxon>
        <taxon>Bacteroidota</taxon>
        <taxon>Bacteroidia</taxon>
        <taxon>Bacteroidales</taxon>
        <taxon>Dysgonomonadaceae</taxon>
        <taxon>Dysgonomonas</taxon>
        <taxon>environmental samples</taxon>
    </lineage>
</organism>
<proteinExistence type="inferred from homology"/>
<dbReference type="AlphaFoldDB" id="A0A212JHQ6"/>
<dbReference type="GO" id="GO:0006352">
    <property type="term" value="P:DNA-templated transcription initiation"/>
    <property type="evidence" value="ECO:0007669"/>
    <property type="project" value="InterPro"/>
</dbReference>
<dbReference type="NCBIfam" id="TIGR02937">
    <property type="entry name" value="sigma70-ECF"/>
    <property type="match status" value="1"/>
</dbReference>
<dbReference type="InterPro" id="IPR013249">
    <property type="entry name" value="RNA_pol_sigma70_r4_t2"/>
</dbReference>
<evidence type="ECO:0000259" key="6">
    <source>
        <dbReference type="Pfam" id="PF08281"/>
    </source>
</evidence>
<dbReference type="InterPro" id="IPR036388">
    <property type="entry name" value="WH-like_DNA-bd_sf"/>
</dbReference>
<dbReference type="InterPro" id="IPR007627">
    <property type="entry name" value="RNA_pol_sigma70_r2"/>
</dbReference>
<dbReference type="Pfam" id="PF04542">
    <property type="entry name" value="Sigma70_r2"/>
    <property type="match status" value="1"/>
</dbReference>
<evidence type="ECO:0000313" key="7">
    <source>
        <dbReference type="EMBL" id="SBV98958.1"/>
    </source>
</evidence>
<gene>
    <name evidence="7" type="ORF">KL86DYS2_11543</name>
</gene>
<feature type="domain" description="RNA polymerase sigma-70 region 2" evidence="5">
    <location>
        <begin position="12"/>
        <end position="78"/>
    </location>
</feature>